<evidence type="ECO:0000313" key="4">
    <source>
        <dbReference type="Proteomes" id="UP000031036"/>
    </source>
</evidence>
<dbReference type="GO" id="GO:1904262">
    <property type="term" value="P:negative regulation of TORC1 signaling"/>
    <property type="evidence" value="ECO:0007669"/>
    <property type="project" value="TreeGrafter"/>
</dbReference>
<dbReference type="Pfam" id="PF12257">
    <property type="entry name" value="IML1"/>
    <property type="match status" value="1"/>
</dbReference>
<dbReference type="GO" id="GO:0005096">
    <property type="term" value="F:GTPase activator activity"/>
    <property type="evidence" value="ECO:0007669"/>
    <property type="project" value="InterPro"/>
</dbReference>
<dbReference type="InterPro" id="IPR036390">
    <property type="entry name" value="WH_DNA-bd_sf"/>
</dbReference>
<dbReference type="InterPro" id="IPR027244">
    <property type="entry name" value="IML1"/>
</dbReference>
<protein>
    <submittedName>
        <fullName evidence="3">DEP domain-containing protein 5</fullName>
    </submittedName>
</protein>
<feature type="domain" description="DEP" evidence="2">
    <location>
        <begin position="1240"/>
        <end position="1307"/>
    </location>
</feature>
<comment type="caution">
    <text evidence="3">The sequence shown here is derived from an EMBL/GenBank/DDBJ whole genome shotgun (WGS) entry which is preliminary data.</text>
</comment>
<dbReference type="InterPro" id="IPR045838">
    <property type="entry name" value="DEPDC5_CTD"/>
</dbReference>
<dbReference type="GO" id="GO:0010508">
    <property type="term" value="P:positive regulation of autophagy"/>
    <property type="evidence" value="ECO:0007669"/>
    <property type="project" value="TreeGrafter"/>
</dbReference>
<organism evidence="3 4">
    <name type="scientific">Toxocara canis</name>
    <name type="common">Canine roundworm</name>
    <dbReference type="NCBI Taxonomy" id="6265"/>
    <lineage>
        <taxon>Eukaryota</taxon>
        <taxon>Metazoa</taxon>
        <taxon>Ecdysozoa</taxon>
        <taxon>Nematoda</taxon>
        <taxon>Chromadorea</taxon>
        <taxon>Rhabditida</taxon>
        <taxon>Spirurina</taxon>
        <taxon>Ascaridomorpha</taxon>
        <taxon>Ascaridoidea</taxon>
        <taxon>Toxocaridae</taxon>
        <taxon>Toxocara</taxon>
    </lineage>
</organism>
<dbReference type="GO" id="GO:0005765">
    <property type="term" value="C:lysosomal membrane"/>
    <property type="evidence" value="ECO:0007669"/>
    <property type="project" value="TreeGrafter"/>
</dbReference>
<gene>
    <name evidence="3" type="primary">DEPDC5</name>
    <name evidence="3" type="ORF">Tcan_15696</name>
</gene>
<feature type="region of interest" description="Disordered" evidence="1">
    <location>
        <begin position="576"/>
        <end position="603"/>
    </location>
</feature>
<dbReference type="InterPro" id="IPR048255">
    <property type="entry name" value="IML1_N"/>
</dbReference>
<dbReference type="OMA" id="FEKCVNG"/>
<feature type="domain" description="DEP" evidence="2">
    <location>
        <begin position="1046"/>
        <end position="1099"/>
    </location>
</feature>
<dbReference type="PROSITE" id="PS50186">
    <property type="entry name" value="DEP"/>
    <property type="match status" value="2"/>
</dbReference>
<evidence type="ECO:0000259" key="2">
    <source>
        <dbReference type="PROSITE" id="PS50186"/>
    </source>
</evidence>
<proteinExistence type="predicted"/>
<dbReference type="EMBL" id="JPKZ01000253">
    <property type="protein sequence ID" value="KHN88341.1"/>
    <property type="molecule type" value="Genomic_DNA"/>
</dbReference>
<dbReference type="GO" id="GO:0035556">
    <property type="term" value="P:intracellular signal transduction"/>
    <property type="evidence" value="ECO:0007669"/>
    <property type="project" value="InterPro"/>
</dbReference>
<dbReference type="OrthoDB" id="438939at2759"/>
<dbReference type="PANTHER" id="PTHR13179">
    <property type="entry name" value="DEP DOMAIN CONTAINING PROTEIN 5"/>
    <property type="match status" value="1"/>
</dbReference>
<dbReference type="STRING" id="6265.A0A0B2VXT1"/>
<name>A0A0B2VXT1_TOXCA</name>
<dbReference type="GO" id="GO:1990130">
    <property type="term" value="C:GATOR1 complex"/>
    <property type="evidence" value="ECO:0007669"/>
    <property type="project" value="TreeGrafter"/>
</dbReference>
<dbReference type="InterPro" id="IPR036388">
    <property type="entry name" value="WH-like_DNA-bd_sf"/>
</dbReference>
<dbReference type="Gene3D" id="1.10.10.10">
    <property type="entry name" value="Winged helix-like DNA-binding domain superfamily/Winged helix DNA-binding domain"/>
    <property type="match status" value="2"/>
</dbReference>
<dbReference type="InterPro" id="IPR000591">
    <property type="entry name" value="DEP_dom"/>
</dbReference>
<dbReference type="Proteomes" id="UP000031036">
    <property type="component" value="Unassembled WGS sequence"/>
</dbReference>
<accession>A0A0B2VXT1</accession>
<evidence type="ECO:0000313" key="3">
    <source>
        <dbReference type="EMBL" id="KHN88341.1"/>
    </source>
</evidence>
<keyword evidence="4" id="KW-1185">Reference proteome</keyword>
<sequence>MNSRPRSDVIPITERPPSAITVASVPALPMPTPNLAITMVAHESSIPPAKMTHECSFRVYFYKRSDRKCGNIQCDVMLSSRDLPGLELGDILQINSATLPKPFFVQHIREDPEGGVFREKRLWMEKSMADSFDIMQNQNVTVKVVDKKQVALDNIELTFKERYMSRSDMWRYRSCILNTCAYIGKKLEWLGTPTTVSDLWSKGEMVRSGYVSEDTRVVFRSSSSMVLFYVQMSSEMWDVDPHGDLYFEKCVNGFFPELFEKWKEQHCAHYVSFIVCSRWYFKEGLMNDEMKEKVSKDHRGKYYQDFFRLIVQNEHYDDWRHVLPKLRLVFYTYEKSIEDFIRKEFPMYTGVEPLAVNSTAADGNFLQMLNLSMNSFSSYYADRRFETSGQQIIYVTPGGGVFNVDRHLVNFTKQRLIDMGISLDIVCLGEQPLHAVPLFVFQRVSGYAHPFEDYFIPHWMNFSYYQMSRRSAISIKFKPRINLPDELLKGTKMGLVMETDDSPIEDMDLYDERAFASLLDGNSASLPSSALACELNNEVSPIKNRPSIDVPMKLRYEMEGAMMYGSLERGSALNSVYEQQQQKGSDMRAGSLESKHERDGRTPRPVQVEAMRSLINPFKPEEFSVRITANRRRWIHVFPVDILGRAKLAHHYVAGRSIMHATQGDEPEPAESPVTGIPILNGSPARRPPSPQSSSVDKSINRVTGLGAGGKKCVWAWGSTGEEKWNPDMEIGVDWKSLVKSGLLPITTDFFPDGRSIQLDYLVKEHQLPVDADVIHEWLGDARNADMEQLRTLVFDQLICQRLQRGFQIVLLKKKMIHAAIGINEDQSERMENLKLVSRECFLSFSRIYHRLFLDGDVITVVQFLPRADQEESPEATEKRNYKYLFQVPDSYEYTISTTTFKDHNLDSLNWSLLDTQLQYRNVPRLFKDDMKCFAARFMLTPLCTPITKAILNDKKGGDRYRQVKDSGWVQRHEESFVRFVEVMNRFRRKSSQHSSHKRPVSSIWYGCNELNLSKTNVDAVLNAWREACVPLYAQEYNCRFPAEMFLSIEFVNWLIANVADLASRQAAVEYGNELVKADRIRVLQSDMVCAPIFYFFNRQDGNSRLEVSMFCMKKMHFPFDWAGKRRERGRFMLTPLCTPITKAILNDKKGGDRYRQVKDSGWVQRHEESFVRFVEVMNRFRRKSSQHSSHKRPVSSIWYGCNELNLSKTNVDAVLNAWREACVPLYAQEYNCRFPAEMFLSIEFVNWLIANVADLASRQAAVEYGNELVKADRIRVLQSANKENDEVDSCKSSDCRSREFRYGFVLCYFVDDHLAEESWSRAIQCEFGKHCGDVLSDCVYRLSAVEMDFPMQSSRSADCAVRQYLPPHILQYVEWGRILFDRSYSVNKAFEVGVRWFMANGQTVAELVRHWCSKAANLSFHMFPVPKDPFAHANNPHSPPLRCPVVIPFSAERVAPHDLWTVVSAIIEAFGFFALCCHVHQPRQYVHLSGGMFLMYEEEQHAFLWSWNHMLSHRYKNSTGCTEDFQDYMLADFRAFCDNVDNRVDTFVSNLFGGQ</sequence>
<evidence type="ECO:0000256" key="1">
    <source>
        <dbReference type="SAM" id="MobiDB-lite"/>
    </source>
</evidence>
<dbReference type="SUPFAM" id="SSF46785">
    <property type="entry name" value="Winged helix' DNA-binding domain"/>
    <property type="match status" value="2"/>
</dbReference>
<dbReference type="Pfam" id="PF19418">
    <property type="entry name" value="DEPDC5_CTD"/>
    <property type="match status" value="1"/>
</dbReference>
<feature type="region of interest" description="Disordered" evidence="1">
    <location>
        <begin position="662"/>
        <end position="703"/>
    </location>
</feature>
<feature type="compositionally biased region" description="Basic and acidic residues" evidence="1">
    <location>
        <begin position="593"/>
        <end position="602"/>
    </location>
</feature>
<dbReference type="GO" id="GO:0034198">
    <property type="term" value="P:cellular response to amino acid starvation"/>
    <property type="evidence" value="ECO:0007669"/>
    <property type="project" value="TreeGrafter"/>
</dbReference>
<dbReference type="PANTHER" id="PTHR13179:SF8">
    <property type="entry name" value="GATOR COMPLEX PROTEIN DEPDC5"/>
    <property type="match status" value="1"/>
</dbReference>
<reference evidence="3 4" key="1">
    <citation type="submission" date="2014-11" db="EMBL/GenBank/DDBJ databases">
        <title>Genetic blueprint of the zoonotic pathogen Toxocara canis.</title>
        <authorList>
            <person name="Zhu X.-Q."/>
            <person name="Korhonen P.K."/>
            <person name="Cai H."/>
            <person name="Young N.D."/>
            <person name="Nejsum P."/>
            <person name="von Samson-Himmelstjerna G."/>
            <person name="Boag P.R."/>
            <person name="Tan P."/>
            <person name="Li Q."/>
            <person name="Min J."/>
            <person name="Yang Y."/>
            <person name="Wang X."/>
            <person name="Fang X."/>
            <person name="Hall R.S."/>
            <person name="Hofmann A."/>
            <person name="Sternberg P.W."/>
            <person name="Jex A.R."/>
            <person name="Gasser R.B."/>
        </authorList>
    </citation>
    <scope>NUCLEOTIDE SEQUENCE [LARGE SCALE GENOMIC DNA]</scope>
    <source>
        <strain evidence="3">PN_DK_2014</strain>
    </source>
</reference>